<feature type="region of interest" description="Disordered" evidence="1">
    <location>
        <begin position="139"/>
        <end position="158"/>
    </location>
</feature>
<dbReference type="Gene3D" id="3.20.20.450">
    <property type="entry name" value="EAL domain"/>
    <property type="match status" value="1"/>
</dbReference>
<reference evidence="2 3" key="1">
    <citation type="submission" date="2016-10" db="EMBL/GenBank/DDBJ databases">
        <authorList>
            <person name="de Groot N.N."/>
        </authorList>
    </citation>
    <scope>NUCLEOTIDE SEQUENCE [LARGE SCALE GENOMIC DNA]</scope>
    <source>
        <strain evidence="2 3">ATCC 700224</strain>
    </source>
</reference>
<accession>A0A1G7D4P8</accession>
<gene>
    <name evidence="2" type="ORF">SAMN05421720_10734</name>
</gene>
<dbReference type="InterPro" id="IPR035919">
    <property type="entry name" value="EAL_sf"/>
</dbReference>
<dbReference type="AlphaFoldDB" id="A0A1G7D4P8"/>
<evidence type="ECO:0000256" key="1">
    <source>
        <dbReference type="SAM" id="MobiDB-lite"/>
    </source>
</evidence>
<dbReference type="EMBL" id="FNAP01000007">
    <property type="protein sequence ID" value="SDE46481.1"/>
    <property type="molecule type" value="Genomic_DNA"/>
</dbReference>
<dbReference type="Proteomes" id="UP000199412">
    <property type="component" value="Unassembled WGS sequence"/>
</dbReference>
<dbReference type="SUPFAM" id="SSF141868">
    <property type="entry name" value="EAL domain-like"/>
    <property type="match status" value="1"/>
</dbReference>
<evidence type="ECO:0000313" key="3">
    <source>
        <dbReference type="Proteomes" id="UP000199412"/>
    </source>
</evidence>
<name>A0A1G7D4P8_9PROT</name>
<dbReference type="OrthoDB" id="8431402at2"/>
<organism evidence="2 3">
    <name type="scientific">Rhodospira trueperi</name>
    <dbReference type="NCBI Taxonomy" id="69960"/>
    <lineage>
        <taxon>Bacteria</taxon>
        <taxon>Pseudomonadati</taxon>
        <taxon>Pseudomonadota</taxon>
        <taxon>Alphaproteobacteria</taxon>
        <taxon>Rhodospirillales</taxon>
        <taxon>Rhodospirillaceae</taxon>
        <taxon>Rhodospira</taxon>
    </lineage>
</organism>
<sequence>MRVGNSLVHADQSLLDSLARMSRSSAGREALFVGLSRLRPINRTPTRLRIAAQLFAPLVSGYGCEVFSLSSGDLVIMGNGMPPGTLELQGERLRALFRSDPGSRGTALDGRDLFLTIYDLTTDNRALENRIRLLAEDRDTLTGPMNPSSPPPDRPMEPGLLRQISGALQKLDPRPLMQRQVVLRIDEERHGAFHYEEFFVSMAEVRRACARGIDVTASRWLFQEICRQLDQRAIAAMTRLPLPEQPVGVGLNLSVDTVLSPAMKAFTGVLPEGTTLTVEVQVIDAFSTLDRLGEANRWLRDRGHRLVLDGVTPRALSMIDPARLDVGGLKLMWDPDLDDPAAIWDGPHPKAMIEMMGADRIVLSRVETDQALTWGLTAGIHAFQGFFVDRVIGATTMAGCPQRKACTLMQCVERRRSAAGPTRRTCPNPPQLDAITRLHKFGEGVSPGVTPGARAPS</sequence>
<keyword evidence="3" id="KW-1185">Reference proteome</keyword>
<dbReference type="STRING" id="69960.SAMN05421720_10734"/>
<proteinExistence type="predicted"/>
<evidence type="ECO:0000313" key="2">
    <source>
        <dbReference type="EMBL" id="SDE46481.1"/>
    </source>
</evidence>
<protein>
    <submittedName>
        <fullName evidence="2">EAL domain, c-di-GMP-specific phosphodiesterase class I (Or its enzymatically inactive variant)</fullName>
    </submittedName>
</protein>